<reference evidence="4 5" key="1">
    <citation type="journal article" date="2011" name="Stand. Genomic Sci.">
        <title>Complete genome sequence of Desulfobulbus propionicus type strain (1pr3).</title>
        <authorList>
            <person name="Pagani I."/>
            <person name="Lapidus A."/>
            <person name="Nolan M."/>
            <person name="Lucas S."/>
            <person name="Hammon N."/>
            <person name="Deshpande S."/>
            <person name="Cheng J.F."/>
            <person name="Chertkov O."/>
            <person name="Davenport K."/>
            <person name="Tapia R."/>
            <person name="Han C."/>
            <person name="Goodwin L."/>
            <person name="Pitluck S."/>
            <person name="Liolios K."/>
            <person name="Mavromatis K."/>
            <person name="Ivanova N."/>
            <person name="Mikhailova N."/>
            <person name="Pati A."/>
            <person name="Chen A."/>
            <person name="Palaniappan K."/>
            <person name="Land M."/>
            <person name="Hauser L."/>
            <person name="Chang Y.J."/>
            <person name="Jeffries C.D."/>
            <person name="Detter J.C."/>
            <person name="Brambilla E."/>
            <person name="Kannan K.P."/>
            <person name="Djao O.D."/>
            <person name="Rohde M."/>
            <person name="Pukall R."/>
            <person name="Spring S."/>
            <person name="Goker M."/>
            <person name="Sikorski J."/>
            <person name="Woyke T."/>
            <person name="Bristow J."/>
            <person name="Eisen J.A."/>
            <person name="Markowitz V."/>
            <person name="Hugenholtz P."/>
            <person name="Kyrpides N.C."/>
            <person name="Klenk H.P."/>
        </authorList>
    </citation>
    <scope>NUCLEOTIDE SEQUENCE [LARGE SCALE GENOMIC DNA]</scope>
    <source>
        <strain evidence="5">ATCC 33891 / DSM 2032 / 1pr3</strain>
    </source>
</reference>
<dbReference type="GO" id="GO:0004467">
    <property type="term" value="F:long-chain fatty acid-CoA ligase activity"/>
    <property type="evidence" value="ECO:0007669"/>
    <property type="project" value="TreeGrafter"/>
</dbReference>
<keyword evidence="2" id="KW-0067">ATP-binding</keyword>
<dbReference type="PRINTS" id="PR00154">
    <property type="entry name" value="AMPBINDING"/>
</dbReference>
<dbReference type="InterPro" id="IPR042099">
    <property type="entry name" value="ANL_N_sf"/>
</dbReference>
<organism evidence="4 5">
    <name type="scientific">Desulfobulbus propionicus (strain ATCC 33891 / DSM 2032 / VKM B-1956 / 1pr3)</name>
    <dbReference type="NCBI Taxonomy" id="577650"/>
    <lineage>
        <taxon>Bacteria</taxon>
        <taxon>Pseudomonadati</taxon>
        <taxon>Thermodesulfobacteriota</taxon>
        <taxon>Desulfobulbia</taxon>
        <taxon>Desulfobulbales</taxon>
        <taxon>Desulfobulbaceae</taxon>
        <taxon>Desulfobulbus</taxon>
    </lineage>
</organism>
<name>A0A7U3YMD0_DESPD</name>
<evidence type="ECO:0000313" key="5">
    <source>
        <dbReference type="Proteomes" id="UP000006365"/>
    </source>
</evidence>
<evidence type="ECO:0000259" key="3">
    <source>
        <dbReference type="Pfam" id="PF00501"/>
    </source>
</evidence>
<dbReference type="InterPro" id="IPR020845">
    <property type="entry name" value="AMP-binding_CS"/>
</dbReference>
<evidence type="ECO:0000256" key="1">
    <source>
        <dbReference type="ARBA" id="ARBA00022741"/>
    </source>
</evidence>
<dbReference type="Gene3D" id="3.40.50.12780">
    <property type="entry name" value="N-terminal domain of ligase-like"/>
    <property type="match status" value="1"/>
</dbReference>
<dbReference type="InterPro" id="IPR000873">
    <property type="entry name" value="AMP-dep_synth/lig_dom"/>
</dbReference>
<accession>A0A7U3YMD0</accession>
<gene>
    <name evidence="4" type="ordered locus">Despr_1896</name>
</gene>
<dbReference type="EMBL" id="CP002364">
    <property type="protein sequence ID" value="ADW18044.1"/>
    <property type="molecule type" value="Genomic_DNA"/>
</dbReference>
<dbReference type="PANTHER" id="PTHR43272:SF33">
    <property type="entry name" value="AMP-BINDING DOMAIN-CONTAINING PROTEIN-RELATED"/>
    <property type="match status" value="1"/>
</dbReference>
<dbReference type="RefSeq" id="WP_015724584.1">
    <property type="nucleotide sequence ID" value="NC_014972.1"/>
</dbReference>
<dbReference type="PANTHER" id="PTHR43272">
    <property type="entry name" value="LONG-CHAIN-FATTY-ACID--COA LIGASE"/>
    <property type="match status" value="1"/>
</dbReference>
<keyword evidence="5" id="KW-1185">Reference proteome</keyword>
<keyword evidence="1" id="KW-0547">Nucleotide-binding</keyword>
<keyword evidence="4" id="KW-0436">Ligase</keyword>
<dbReference type="Proteomes" id="UP000006365">
    <property type="component" value="Chromosome"/>
</dbReference>
<dbReference type="InterPro" id="IPR020459">
    <property type="entry name" value="AMP-binding"/>
</dbReference>
<dbReference type="Pfam" id="PF23562">
    <property type="entry name" value="AMP-binding_C_3"/>
    <property type="match status" value="1"/>
</dbReference>
<dbReference type="GO" id="GO:0016020">
    <property type="term" value="C:membrane"/>
    <property type="evidence" value="ECO:0007669"/>
    <property type="project" value="TreeGrafter"/>
</dbReference>
<protein>
    <submittedName>
        <fullName evidence="4">AMP-dependent synthetase and ligase</fullName>
    </submittedName>
</protein>
<feature type="domain" description="AMP-dependent synthetase/ligase" evidence="3">
    <location>
        <begin position="32"/>
        <end position="441"/>
    </location>
</feature>
<proteinExistence type="predicted"/>
<evidence type="ECO:0000256" key="2">
    <source>
        <dbReference type="ARBA" id="ARBA00022840"/>
    </source>
</evidence>
<dbReference type="KEGG" id="dpr:Despr_1896"/>
<sequence>MSDPANWSNREMVTDNDLVIAPDQATTLPGLFRQRVTRTPDRTAFRQFDRQTDKWREYSWRQVAEAIGCWRHGLRIQGLQRGERVALWLANSVAWVACEQAALAEGLVVVPLYARDNAANLAYILNDCGARLLVVDSAAQWRQLRGCGHALPSLQQVVCLEHIDESGRPESLWPVAQWLPRDPVADNGPILQSNDLATIIYTSGTTGRPKGVMLSHRNILWNCWAVLQVHPARPDDLFLSFLPLSHSFERTVGYYVPMMAGCCIAYCRSLQELAEDMRLIRPTILISVPRIYERIAARIEEQLERKGRLARWLFAAAVTVGFRCFEAQRDQRTPTLRDRLIWPLLRQLVAIPMLERFGGRVRLAVTGGAPVQEGISRLFLGIGLPLVQGYGLTEAAPVVSTNEPANNRPTTVGPPLPGIEVRLAEDHELLVRGPGVMLGYWQQPELTAEVLDADGWLKTGDIARIDHGFIRIIGRSKEILVTSTGEKVAPVAMEMALEQHPLIDQAMVVGEGRPHVAALLVVNPQAWMRLAAHLGLDADDPASLDSDAARAAALSTVSGLLRAFPAPAQVRGVCLLSEEWTIDNGLLTPTLKLIRDRVAVRYARQINELYRSTRSVSLARQGAAPLHDEQSGSP</sequence>
<dbReference type="SUPFAM" id="SSF56801">
    <property type="entry name" value="Acetyl-CoA synthetase-like"/>
    <property type="match status" value="1"/>
</dbReference>
<dbReference type="Pfam" id="PF00501">
    <property type="entry name" value="AMP-binding"/>
    <property type="match status" value="1"/>
</dbReference>
<dbReference type="GO" id="GO:0005524">
    <property type="term" value="F:ATP binding"/>
    <property type="evidence" value="ECO:0007669"/>
    <property type="project" value="UniProtKB-KW"/>
</dbReference>
<dbReference type="AlphaFoldDB" id="A0A7U3YMD0"/>
<dbReference type="CDD" id="cd05907">
    <property type="entry name" value="VL_LC_FACS_like"/>
    <property type="match status" value="1"/>
</dbReference>
<dbReference type="PROSITE" id="PS00455">
    <property type="entry name" value="AMP_BINDING"/>
    <property type="match status" value="1"/>
</dbReference>
<evidence type="ECO:0000313" key="4">
    <source>
        <dbReference type="EMBL" id="ADW18044.1"/>
    </source>
</evidence>